<dbReference type="AlphaFoldDB" id="A0A699ITX6"/>
<organism evidence="1">
    <name type="scientific">Tanacetum cinerariifolium</name>
    <name type="common">Dalmatian daisy</name>
    <name type="synonym">Chrysanthemum cinerariifolium</name>
    <dbReference type="NCBI Taxonomy" id="118510"/>
    <lineage>
        <taxon>Eukaryota</taxon>
        <taxon>Viridiplantae</taxon>
        <taxon>Streptophyta</taxon>
        <taxon>Embryophyta</taxon>
        <taxon>Tracheophyta</taxon>
        <taxon>Spermatophyta</taxon>
        <taxon>Magnoliopsida</taxon>
        <taxon>eudicotyledons</taxon>
        <taxon>Gunneridae</taxon>
        <taxon>Pentapetalae</taxon>
        <taxon>asterids</taxon>
        <taxon>campanulids</taxon>
        <taxon>Asterales</taxon>
        <taxon>Asteraceae</taxon>
        <taxon>Asteroideae</taxon>
        <taxon>Anthemideae</taxon>
        <taxon>Anthemidinae</taxon>
        <taxon>Tanacetum</taxon>
    </lineage>
</organism>
<accession>A0A699ITX6</accession>
<proteinExistence type="predicted"/>
<gene>
    <name evidence="1" type="ORF">Tci_557435</name>
</gene>
<dbReference type="EMBL" id="BKCJ010332756">
    <property type="protein sequence ID" value="GEZ85462.1"/>
    <property type="molecule type" value="Genomic_DNA"/>
</dbReference>
<feature type="non-terminal residue" evidence="1">
    <location>
        <position position="122"/>
    </location>
</feature>
<protein>
    <submittedName>
        <fullName evidence="1">NAC domain-containing protein</fullName>
    </submittedName>
</protein>
<evidence type="ECO:0000313" key="1">
    <source>
        <dbReference type="EMBL" id="GEZ85462.1"/>
    </source>
</evidence>
<sequence>MGFDEPLGNSDSVPRSYDVTFSNPLFDFNDDYTLCYNNPLFDEEFEEISSLDSPESTLVIDESSLLVTPPSASKQLSLREVERFDLFFSLTQSGGTTRVMETPSFGFHHMISPHPAVFSPKE</sequence>
<name>A0A699ITX6_TANCI</name>
<comment type="caution">
    <text evidence="1">The sequence shown here is derived from an EMBL/GenBank/DDBJ whole genome shotgun (WGS) entry which is preliminary data.</text>
</comment>
<reference evidence="1" key="1">
    <citation type="journal article" date="2019" name="Sci. Rep.">
        <title>Draft genome of Tanacetum cinerariifolium, the natural source of mosquito coil.</title>
        <authorList>
            <person name="Yamashiro T."/>
            <person name="Shiraishi A."/>
            <person name="Satake H."/>
            <person name="Nakayama K."/>
        </authorList>
    </citation>
    <scope>NUCLEOTIDE SEQUENCE</scope>
</reference>